<reference evidence="3" key="1">
    <citation type="submission" date="2017-09" db="EMBL/GenBank/DDBJ databases">
        <title>Metaegenomics of thermophilic ammonia-oxidizing enrichment culture.</title>
        <authorList>
            <person name="Kato S."/>
            <person name="Suzuki K."/>
        </authorList>
    </citation>
    <scope>NUCLEOTIDE SEQUENCE [LARGE SCALE GENOMIC DNA]</scope>
</reference>
<name>A0A2H5Y642_9CHLR</name>
<dbReference type="AlphaFoldDB" id="A0A2H5Y642"/>
<dbReference type="Gene3D" id="3.30.365.10">
    <property type="entry name" value="Aldehyde oxidase/xanthine dehydrogenase, molybdopterin binding domain"/>
    <property type="match status" value="4"/>
</dbReference>
<comment type="caution">
    <text evidence="2">The sequence shown here is derived from an EMBL/GenBank/DDBJ whole genome shotgun (WGS) entry which is preliminary data.</text>
</comment>
<proteinExistence type="predicted"/>
<organism evidence="2 3">
    <name type="scientific">Candidatus Thermoflexus japonica</name>
    <dbReference type="NCBI Taxonomy" id="2035417"/>
    <lineage>
        <taxon>Bacteria</taxon>
        <taxon>Bacillati</taxon>
        <taxon>Chloroflexota</taxon>
        <taxon>Thermoflexia</taxon>
        <taxon>Thermoflexales</taxon>
        <taxon>Thermoflexaceae</taxon>
        <taxon>Thermoflexus</taxon>
    </lineage>
</organism>
<dbReference type="Pfam" id="PF02738">
    <property type="entry name" value="MoCoBD_1"/>
    <property type="match status" value="1"/>
</dbReference>
<evidence type="ECO:0000313" key="2">
    <source>
        <dbReference type="EMBL" id="GBD08915.1"/>
    </source>
</evidence>
<evidence type="ECO:0000313" key="3">
    <source>
        <dbReference type="Proteomes" id="UP000236642"/>
    </source>
</evidence>
<protein>
    <submittedName>
        <fullName evidence="2">Putative xanthine dehydrogenase subunit D</fullName>
        <ecNumber evidence="2">1.17.1.4</ecNumber>
    </submittedName>
</protein>
<dbReference type="InterPro" id="IPR046867">
    <property type="entry name" value="AldOxase/xan_DH_MoCoBD2"/>
</dbReference>
<evidence type="ECO:0000259" key="1">
    <source>
        <dbReference type="SMART" id="SM01008"/>
    </source>
</evidence>
<gene>
    <name evidence="2" type="primary">pucD_2</name>
    <name evidence="2" type="ORF">HRbin22_01161</name>
</gene>
<dbReference type="Pfam" id="PF01315">
    <property type="entry name" value="Ald_Xan_dh_C"/>
    <property type="match status" value="1"/>
</dbReference>
<dbReference type="Gene3D" id="3.90.1170.50">
    <property type="entry name" value="Aldehyde oxidase/xanthine dehydrogenase, a/b hammerhead"/>
    <property type="match status" value="1"/>
</dbReference>
<dbReference type="EC" id="1.17.1.4" evidence="2"/>
<dbReference type="InterPro" id="IPR036856">
    <property type="entry name" value="Ald_Oxase/Xan_DH_a/b_sf"/>
</dbReference>
<dbReference type="GO" id="GO:0005506">
    <property type="term" value="F:iron ion binding"/>
    <property type="evidence" value="ECO:0007669"/>
    <property type="project" value="InterPro"/>
</dbReference>
<keyword evidence="2" id="KW-0560">Oxidoreductase</keyword>
<dbReference type="InterPro" id="IPR016208">
    <property type="entry name" value="Ald_Oxase/xanthine_DH-like"/>
</dbReference>
<accession>A0A2H5Y642</accession>
<dbReference type="SUPFAM" id="SSF56003">
    <property type="entry name" value="Molybdenum cofactor-binding domain"/>
    <property type="match status" value="1"/>
</dbReference>
<dbReference type="InterPro" id="IPR037165">
    <property type="entry name" value="AldOxase/xan_DH_Mopterin-bd_sf"/>
</dbReference>
<dbReference type="EMBL" id="BEHY01000021">
    <property type="protein sequence ID" value="GBD08915.1"/>
    <property type="molecule type" value="Genomic_DNA"/>
</dbReference>
<dbReference type="PANTHER" id="PTHR11908">
    <property type="entry name" value="XANTHINE DEHYDROGENASE"/>
    <property type="match status" value="1"/>
</dbReference>
<dbReference type="Pfam" id="PF20256">
    <property type="entry name" value="MoCoBD_2"/>
    <property type="match status" value="1"/>
</dbReference>
<dbReference type="InterPro" id="IPR008274">
    <property type="entry name" value="AldOxase/xan_DH_MoCoBD1"/>
</dbReference>
<feature type="domain" description="Aldehyde oxidase/xanthine dehydrogenase a/b hammerhead" evidence="1">
    <location>
        <begin position="17"/>
        <end position="127"/>
    </location>
</feature>
<dbReference type="SUPFAM" id="SSF54665">
    <property type="entry name" value="CO dehydrogenase molybdoprotein N-domain-like"/>
    <property type="match status" value="1"/>
</dbReference>
<dbReference type="Proteomes" id="UP000236642">
    <property type="component" value="Unassembled WGS sequence"/>
</dbReference>
<dbReference type="GO" id="GO:0004854">
    <property type="term" value="F:xanthine dehydrogenase activity"/>
    <property type="evidence" value="ECO:0007669"/>
    <property type="project" value="UniProtKB-EC"/>
</dbReference>
<dbReference type="InterPro" id="IPR000674">
    <property type="entry name" value="Ald_Oxase/Xan_DH_a/b"/>
</dbReference>
<dbReference type="PANTHER" id="PTHR11908:SF157">
    <property type="entry name" value="XANTHINE DEHYDROGENASE SUBUNIT D-RELATED"/>
    <property type="match status" value="1"/>
</dbReference>
<sequence length="762" mass="83396">MAMGQSVPVRDAEARVRGTLPYLSDLRLPGMLVAKIVRSPFPHARIRRLDPRPAMGIPGVVAVLTAEDFDRPGAPRLVYGVDRKDQPVVARDRVRYVGEPVAAIAAETPEAAEEAARVIEIEYEEQPAVFDPIEAAQPGAPLVHEDCPNNIFLHTRLRHGDLEAEFATADLIVEETYTTPPASHAALEPHGVIAWWEDGHLTLWSTTQAPFVVQETLAEIFGLPPESVRVIVPPLGGGYGGKGYVRLEPLAAALAWKVHGRPVRLILDRFEEFVTLTRHAVCIRIRTGVRRDGTLTARQVEVYWGAGAYADITPRLLRSAGLVRVVGPYRIPAVHVDAYGVYTHLPPAGPFRGTMSFEGAWAYESHMDTIAHQLGMDPLELRRKNILRPGDRFCTGEVIEEAFFLECLEAAARCLGWGQPYEKGKGILRRGRGLAVMMKSTLPRSRSECRLILRADGRLELHTGTVEMGQGAHTALAQIAAAETGLPLERIEVIGPDTARVPYDATTSASRSTSMMGAAVQKAAFRLKEEIRQRAAPLLEANPDEIIVRAGRVELQSRPEIWISWEEILRRHGLETLEAHSVFETHGGLNPETGQGIASPHWHQGAGACEIEVDIETGKIRILHYCAAAYAGRVVNPALAELQNQGNVVFGLGQAMMEQIVFDHGQPTNANLSDYPIPSLRDLPNELISLLLESPEGNIHGLGEMTLPPVAPAIANALFDAIGVRIRDLPITPEKVWRALHGDEADIRAPGQRPCPSDRGCP</sequence>
<dbReference type="SMART" id="SM01008">
    <property type="entry name" value="Ald_Xan_dh_C"/>
    <property type="match status" value="1"/>
</dbReference>